<proteinExistence type="predicted"/>
<evidence type="ECO:0000313" key="2">
    <source>
        <dbReference type="Proteomes" id="UP000315724"/>
    </source>
</evidence>
<protein>
    <submittedName>
        <fullName evidence="1">Uncharacterized protein</fullName>
    </submittedName>
</protein>
<reference evidence="1 2" key="1">
    <citation type="submission" date="2019-02" db="EMBL/GenBank/DDBJ databases">
        <title>Deep-cultivation of Planctomycetes and their phenomic and genomic characterization uncovers novel biology.</title>
        <authorList>
            <person name="Wiegand S."/>
            <person name="Jogler M."/>
            <person name="Boedeker C."/>
            <person name="Pinto D."/>
            <person name="Vollmers J."/>
            <person name="Rivas-Marin E."/>
            <person name="Kohn T."/>
            <person name="Peeters S.H."/>
            <person name="Heuer A."/>
            <person name="Rast P."/>
            <person name="Oberbeckmann S."/>
            <person name="Bunk B."/>
            <person name="Jeske O."/>
            <person name="Meyerdierks A."/>
            <person name="Storesund J.E."/>
            <person name="Kallscheuer N."/>
            <person name="Luecker S."/>
            <person name="Lage O.M."/>
            <person name="Pohl T."/>
            <person name="Merkel B.J."/>
            <person name="Hornburger P."/>
            <person name="Mueller R.-W."/>
            <person name="Bruemmer F."/>
            <person name="Labrenz M."/>
            <person name="Spormann A.M."/>
            <person name="Op den Camp H."/>
            <person name="Overmann J."/>
            <person name="Amann R."/>
            <person name="Jetten M.S.M."/>
            <person name="Mascher T."/>
            <person name="Medema M.H."/>
            <person name="Devos D.P."/>
            <person name="Kaster A.-K."/>
            <person name="Ovreas L."/>
            <person name="Rohde M."/>
            <person name="Galperin M.Y."/>
            <person name="Jogler C."/>
        </authorList>
    </citation>
    <scope>NUCLEOTIDE SEQUENCE [LARGE SCALE GENOMIC DNA]</scope>
    <source>
        <strain evidence="1 2">Mal48</strain>
    </source>
</reference>
<dbReference type="OrthoDB" id="5379612at2"/>
<dbReference type="AlphaFoldDB" id="A0A517QNE3"/>
<keyword evidence="2" id="KW-1185">Reference proteome</keyword>
<gene>
    <name evidence="1" type="ORF">Mal48_23770</name>
</gene>
<dbReference type="EMBL" id="CP036267">
    <property type="protein sequence ID" value="QDT33125.1"/>
    <property type="molecule type" value="Genomic_DNA"/>
</dbReference>
<evidence type="ECO:0000313" key="1">
    <source>
        <dbReference type="EMBL" id="QDT33125.1"/>
    </source>
</evidence>
<organism evidence="1 2">
    <name type="scientific">Thalassoglobus polymorphus</name>
    <dbReference type="NCBI Taxonomy" id="2527994"/>
    <lineage>
        <taxon>Bacteria</taxon>
        <taxon>Pseudomonadati</taxon>
        <taxon>Planctomycetota</taxon>
        <taxon>Planctomycetia</taxon>
        <taxon>Planctomycetales</taxon>
        <taxon>Planctomycetaceae</taxon>
        <taxon>Thalassoglobus</taxon>
    </lineage>
</organism>
<name>A0A517QNE3_9PLAN</name>
<sequence length="520" mass="59626">MQRDFHKVETLAEKVAEFYLGKELDLLQWFELRHRLPTRWELISEWSRHTEELGKQFIVSPYTIEEYSQPDWGIFQTDRFHPEPTHVILMSVRSTESEGAQELYFACAPDACGEFKLCDYVSRTPPIEEFKPAPDVIAFADVYGELRPIVEKAVETIARSLGNDQIGFLQFHYADTLFYPEVSVDLYPHVEAFTEKSWRQSIHRGGQYLASEAISRMYCAMIEGTPRLIAYEGEAIDLQQDRFEYDFPNWAGFEMFHAHLRKCLMCVLSHVLFEAQAKGSIRWRGSFNGNDHRHVVLACYSDLEDQKAPLTRITDVNGITFHEFAGTIRMLNNSLHPYRLQSMKDRWQENIALAESAVPKAQPDGGSENEVIGHWSAVIGKAHPSADAKVLIEDFVHNYREVRIPGARDSLMLEWGSIRPLLLDGFTDLRQHGRPMWGNSEQRWIGVTRQIDSGREDDNTALCAFFYFGTATGDEQSGTIEFVGVDTIDRELQRFYKAPFVADLLSKQAERISVFASEVG</sequence>
<accession>A0A517QNE3</accession>
<dbReference type="KEGG" id="tpol:Mal48_23770"/>
<dbReference type="Proteomes" id="UP000315724">
    <property type="component" value="Chromosome"/>
</dbReference>
<dbReference type="RefSeq" id="WP_145198952.1">
    <property type="nucleotide sequence ID" value="NZ_CP036267.1"/>
</dbReference>